<gene>
    <name evidence="2" type="ORF">EBB59_05300</name>
</gene>
<accession>A0A3M2HU91</accession>
<name>A0A3M2HU91_9GAMM</name>
<dbReference type="RefSeq" id="WP_122101110.1">
    <property type="nucleotide sequence ID" value="NZ_RFLY01000006.1"/>
</dbReference>
<dbReference type="Gene3D" id="2.40.10.220">
    <property type="entry name" value="predicted glycosyltransferase like domains"/>
    <property type="match status" value="1"/>
</dbReference>
<evidence type="ECO:0000259" key="1">
    <source>
        <dbReference type="Pfam" id="PF07238"/>
    </source>
</evidence>
<protein>
    <submittedName>
        <fullName evidence="2">PilZ domain-containing protein</fullName>
    </submittedName>
</protein>
<dbReference type="Proteomes" id="UP000275012">
    <property type="component" value="Unassembled WGS sequence"/>
</dbReference>
<feature type="domain" description="PilZ" evidence="1">
    <location>
        <begin position="6"/>
        <end position="105"/>
    </location>
</feature>
<dbReference type="AlphaFoldDB" id="A0A3M2HU91"/>
<evidence type="ECO:0000313" key="3">
    <source>
        <dbReference type="Proteomes" id="UP000275012"/>
    </source>
</evidence>
<dbReference type="GO" id="GO:0035438">
    <property type="term" value="F:cyclic-di-GMP binding"/>
    <property type="evidence" value="ECO:0007669"/>
    <property type="project" value="InterPro"/>
</dbReference>
<dbReference type="EMBL" id="RFLY01000006">
    <property type="protein sequence ID" value="RMH93306.1"/>
    <property type="molecule type" value="Genomic_DNA"/>
</dbReference>
<keyword evidence="3" id="KW-1185">Reference proteome</keyword>
<dbReference type="OrthoDB" id="5625505at2"/>
<comment type="caution">
    <text evidence="2">The sequence shown here is derived from an EMBL/GenBank/DDBJ whole genome shotgun (WGS) entry which is preliminary data.</text>
</comment>
<organism evidence="2 3">
    <name type="scientific">Solilutibacter pythonis</name>
    <dbReference type="NCBI Taxonomy" id="2483112"/>
    <lineage>
        <taxon>Bacteria</taxon>
        <taxon>Pseudomonadati</taxon>
        <taxon>Pseudomonadota</taxon>
        <taxon>Gammaproteobacteria</taxon>
        <taxon>Lysobacterales</taxon>
        <taxon>Lysobacteraceae</taxon>
        <taxon>Solilutibacter</taxon>
    </lineage>
</organism>
<sequence length="110" mass="12173">MNSEYRNAARHPVRGQAEVIDTMTETCAGVLRDLSSTGMQILSSTPLLPDALYQWRFALPGGDQSFECGVQVLWVDTGTAGEHAAGARFIQIAPAYRESLRRWCEANTKR</sequence>
<dbReference type="Pfam" id="PF07238">
    <property type="entry name" value="PilZ"/>
    <property type="match status" value="1"/>
</dbReference>
<dbReference type="SUPFAM" id="SSF141371">
    <property type="entry name" value="PilZ domain-like"/>
    <property type="match status" value="1"/>
</dbReference>
<dbReference type="InterPro" id="IPR009875">
    <property type="entry name" value="PilZ_domain"/>
</dbReference>
<evidence type="ECO:0000313" key="2">
    <source>
        <dbReference type="EMBL" id="RMH93306.1"/>
    </source>
</evidence>
<reference evidence="2 3" key="1">
    <citation type="submission" date="2018-10" db="EMBL/GenBank/DDBJ databases">
        <title>Proposal of Lysobacter pythonis sp. nov. isolated from royal pythons (Python regius).</title>
        <authorList>
            <person name="Hans-Juergen B."/>
            <person name="Huptas C."/>
            <person name="Sandra B."/>
            <person name="Igor L."/>
            <person name="Joachim S."/>
            <person name="Siegfried S."/>
            <person name="Mareike W."/>
            <person name="Peter K."/>
        </authorList>
    </citation>
    <scope>NUCLEOTIDE SEQUENCE [LARGE SCALE GENOMIC DNA]</scope>
    <source>
        <strain evidence="2 3">4284/11</strain>
    </source>
</reference>
<proteinExistence type="predicted"/>